<feature type="region of interest" description="Disordered" evidence="7">
    <location>
        <begin position="430"/>
        <end position="512"/>
    </location>
</feature>
<dbReference type="InterPro" id="IPR051956">
    <property type="entry name" value="eIF2B_epsilon"/>
</dbReference>
<accession>A0A166N8E7</accession>
<gene>
    <name evidence="9" type="ORF">FIBSPDRAFT_950794</name>
</gene>
<reference evidence="9 10" key="1">
    <citation type="journal article" date="2016" name="Mol. Biol. Evol.">
        <title>Comparative Genomics of Early-Diverging Mushroom-Forming Fungi Provides Insights into the Origins of Lignocellulose Decay Capabilities.</title>
        <authorList>
            <person name="Nagy L.G."/>
            <person name="Riley R."/>
            <person name="Tritt A."/>
            <person name="Adam C."/>
            <person name="Daum C."/>
            <person name="Floudas D."/>
            <person name="Sun H."/>
            <person name="Yadav J.S."/>
            <person name="Pangilinan J."/>
            <person name="Larsson K.H."/>
            <person name="Matsuura K."/>
            <person name="Barry K."/>
            <person name="Labutti K."/>
            <person name="Kuo R."/>
            <person name="Ohm R.A."/>
            <person name="Bhattacharya S.S."/>
            <person name="Shirouzu T."/>
            <person name="Yoshinaga Y."/>
            <person name="Martin F.M."/>
            <person name="Grigoriev I.V."/>
            <person name="Hibbett D.S."/>
        </authorList>
    </citation>
    <scope>NUCLEOTIDE SEQUENCE [LARGE SCALE GENOMIC DNA]</scope>
    <source>
        <strain evidence="9 10">CBS 109695</strain>
    </source>
</reference>
<dbReference type="AlphaFoldDB" id="A0A166N8E7"/>
<feature type="domain" description="W2" evidence="8">
    <location>
        <begin position="619"/>
        <end position="793"/>
    </location>
</feature>
<comment type="similarity">
    <text evidence="2">Belongs to the eIF-2B gamma/epsilon subunits family.</text>
</comment>
<evidence type="ECO:0000313" key="9">
    <source>
        <dbReference type="EMBL" id="KZP24752.1"/>
    </source>
</evidence>
<dbReference type="InterPro" id="IPR029044">
    <property type="entry name" value="Nucleotide-diphossugar_trans"/>
</dbReference>
<dbReference type="InterPro" id="IPR016024">
    <property type="entry name" value="ARM-type_fold"/>
</dbReference>
<evidence type="ECO:0000259" key="8">
    <source>
        <dbReference type="PROSITE" id="PS51363"/>
    </source>
</evidence>
<evidence type="ECO:0000256" key="7">
    <source>
        <dbReference type="SAM" id="MobiDB-lite"/>
    </source>
</evidence>
<dbReference type="InterPro" id="IPR056764">
    <property type="entry name" value="LbH_EIF2B3/5"/>
</dbReference>
<dbReference type="CDD" id="cd11558">
    <property type="entry name" value="W2_eIF2B_epsilon"/>
    <property type="match status" value="1"/>
</dbReference>
<feature type="compositionally biased region" description="Acidic residues" evidence="7">
    <location>
        <begin position="577"/>
        <end position="594"/>
    </location>
</feature>
<keyword evidence="3" id="KW-0963">Cytoplasm</keyword>
<dbReference type="GO" id="GO:0003743">
    <property type="term" value="F:translation initiation factor activity"/>
    <property type="evidence" value="ECO:0007669"/>
    <property type="project" value="TreeGrafter"/>
</dbReference>
<evidence type="ECO:0000256" key="1">
    <source>
        <dbReference type="ARBA" id="ARBA00004514"/>
    </source>
</evidence>
<dbReference type="Gene3D" id="2.160.10.10">
    <property type="entry name" value="Hexapeptide repeat proteins"/>
    <property type="match status" value="2"/>
</dbReference>
<dbReference type="GO" id="GO:0016740">
    <property type="term" value="F:transferase activity"/>
    <property type="evidence" value="ECO:0007669"/>
    <property type="project" value="UniProtKB-KW"/>
</dbReference>
<proteinExistence type="inferred from homology"/>
<comment type="subunit">
    <text evidence="6">Component of the translation initiation factor 2B (eIF2B) complex which is a heterodecamer of two sets of five different subunits: alpha, beta, gamma, delta and epsilon. Subunits alpha, beta and delta comprise a regulatory subcomplex and subunits epsilon and gamma comprise a catalytic subcomplex. Within the complex, the hexameric regulatory complex resides at the center, with the two heterodimeric catalytic subcomplexes bound on opposite sides.</text>
</comment>
<dbReference type="PANTHER" id="PTHR45887:SF1">
    <property type="entry name" value="TRANSLATION INITIATION FACTOR EIF-2B SUBUNIT EPSILON"/>
    <property type="match status" value="1"/>
</dbReference>
<comment type="subcellular location">
    <subcellularLocation>
        <location evidence="1">Cytoplasm</location>
        <location evidence="1">Cytosol</location>
    </subcellularLocation>
</comment>
<dbReference type="STRING" id="436010.A0A166N8E7"/>
<dbReference type="InterPro" id="IPR035543">
    <property type="entry name" value="eIF-2B_epsilon_N"/>
</dbReference>
<dbReference type="Pfam" id="PF02020">
    <property type="entry name" value="W2"/>
    <property type="match status" value="1"/>
</dbReference>
<dbReference type="GO" id="GO:0031369">
    <property type="term" value="F:translation initiation factor binding"/>
    <property type="evidence" value="ECO:0007669"/>
    <property type="project" value="InterPro"/>
</dbReference>
<dbReference type="PANTHER" id="PTHR45887">
    <property type="entry name" value="TRANSLATION INITIATION FACTOR EIF-2B SUBUNIT EPSILON"/>
    <property type="match status" value="1"/>
</dbReference>
<dbReference type="GO" id="GO:0005851">
    <property type="term" value="C:eukaryotic translation initiation factor 2B complex"/>
    <property type="evidence" value="ECO:0007669"/>
    <property type="project" value="TreeGrafter"/>
</dbReference>
<feature type="compositionally biased region" description="Acidic residues" evidence="7">
    <location>
        <begin position="438"/>
        <end position="478"/>
    </location>
</feature>
<dbReference type="InterPro" id="IPR005835">
    <property type="entry name" value="NTP_transferase_dom"/>
</dbReference>
<dbReference type="Pfam" id="PF25084">
    <property type="entry name" value="LbH_EIF2B"/>
    <property type="match status" value="1"/>
</dbReference>
<dbReference type="InterPro" id="IPR003307">
    <property type="entry name" value="W2_domain"/>
</dbReference>
<dbReference type="SUPFAM" id="SSF53448">
    <property type="entry name" value="Nucleotide-diphospho-sugar transferases"/>
    <property type="match status" value="1"/>
</dbReference>
<dbReference type="Gene3D" id="1.25.40.180">
    <property type="match status" value="1"/>
</dbReference>
<feature type="region of interest" description="Disordered" evidence="7">
    <location>
        <begin position="570"/>
        <end position="595"/>
    </location>
</feature>
<sequence>MAPKSAGKEKLIEEDDVLQAVILADSFNKRFKPLTTSKPRCLLPICNAPLLDWTFESLALAGVQEIFVVCRSHANLVKAAIRESKWSRPSSGLKIVPIVTAKETFSAGDAMRDVYTHGIITSDFVLVTGDLVSSVRIDEVVRAHKERRKTNKDAIMTMVVKESGAQHRTRSRGESSVFVLDSETQECLHYEPVVGYPATTHTRIPREVLTEHPDLDIRNDLIDCHIDVCSVEVPSLFQDNFDYQDIRKDFVHGILTSDLLMKNIYCYVAKDGYAARVEDTRSYDSVSKDILSRWTFPLVPDDNHPSGHSYEYLRGNRYIAKDNSVVLSRSCKVGNNTLIGAHTTVHDNAEIIASVIGQGCTIGAGTVIKGAYIFDGTSIGPGCHIEQSIVGAGVTIKEGSRVERGCLVGDGVEIGPHAVVVPFERLSKRREARVDAGADGDDEGSEDEEESEEEEDEEEDEDDEEDEDEGDGGDDDDGAQAKTSKEPRSTVKKPAKEKLKEEVIEDEEDSEIEEIEANQDLLVLASLGENTNAIVWPHPTGDDDSDVEPLEAPDNQRLMRIGDDASDLELSDLGSITDDDGGDNSSDSSDEDAPDFSALASSLAHPADAPSGLGAASDARLESEFKHEVALSLERAFAEGHSVDNAAVELKTLRMASNVPLIRVREAVVGAIVEQIEIVEGAAEQRKEIAGVIGRWGDLINQIGGVDAVETVSVLQQHCAASERMPLFGQILASLYQDDVVEEDDIRKWYGMPASKGVGVPEGPIFENTKKCWAVGARMIAQFDEQDSDEESE</sequence>
<evidence type="ECO:0000256" key="3">
    <source>
        <dbReference type="ARBA" id="ARBA00022490"/>
    </source>
</evidence>
<dbReference type="GO" id="GO:0005829">
    <property type="term" value="C:cytosol"/>
    <property type="evidence" value="ECO:0007669"/>
    <property type="project" value="UniProtKB-SubCell"/>
</dbReference>
<dbReference type="OrthoDB" id="424572at2759"/>
<protein>
    <recommendedName>
        <fullName evidence="4">Translation initiation factor eIF2B subunit epsilon</fullName>
    </recommendedName>
    <alternativeName>
        <fullName evidence="5">eIF2B GDP-GTP exchange factor subunit epsilon</fullName>
    </alternativeName>
</protein>
<feature type="compositionally biased region" description="Basic and acidic residues" evidence="7">
    <location>
        <begin position="483"/>
        <end position="502"/>
    </location>
</feature>
<feature type="compositionally biased region" description="Acidic residues" evidence="7">
    <location>
        <begin position="503"/>
        <end position="512"/>
    </location>
</feature>
<dbReference type="SUPFAM" id="SSF48371">
    <property type="entry name" value="ARM repeat"/>
    <property type="match status" value="1"/>
</dbReference>
<dbReference type="Gene3D" id="3.90.550.10">
    <property type="entry name" value="Spore Coat Polysaccharide Biosynthesis Protein SpsA, Chain A"/>
    <property type="match status" value="1"/>
</dbReference>
<dbReference type="PROSITE" id="PS51363">
    <property type="entry name" value="W2"/>
    <property type="match status" value="1"/>
</dbReference>
<dbReference type="Proteomes" id="UP000076532">
    <property type="component" value="Unassembled WGS sequence"/>
</dbReference>
<dbReference type="Pfam" id="PF00483">
    <property type="entry name" value="NTP_transferase"/>
    <property type="match status" value="1"/>
</dbReference>
<organism evidence="9 10">
    <name type="scientific">Athelia psychrophila</name>
    <dbReference type="NCBI Taxonomy" id="1759441"/>
    <lineage>
        <taxon>Eukaryota</taxon>
        <taxon>Fungi</taxon>
        <taxon>Dikarya</taxon>
        <taxon>Basidiomycota</taxon>
        <taxon>Agaricomycotina</taxon>
        <taxon>Agaricomycetes</taxon>
        <taxon>Agaricomycetidae</taxon>
        <taxon>Atheliales</taxon>
        <taxon>Atheliaceae</taxon>
        <taxon>Athelia</taxon>
    </lineage>
</organism>
<evidence type="ECO:0000256" key="6">
    <source>
        <dbReference type="ARBA" id="ARBA00046432"/>
    </source>
</evidence>
<keyword evidence="10" id="KW-1185">Reference proteome</keyword>
<evidence type="ECO:0000256" key="4">
    <source>
        <dbReference type="ARBA" id="ARBA00044144"/>
    </source>
</evidence>
<dbReference type="EMBL" id="KV417524">
    <property type="protein sequence ID" value="KZP24752.1"/>
    <property type="molecule type" value="Genomic_DNA"/>
</dbReference>
<dbReference type="GO" id="GO:0005085">
    <property type="term" value="F:guanyl-nucleotide exchange factor activity"/>
    <property type="evidence" value="ECO:0007669"/>
    <property type="project" value="InterPro"/>
</dbReference>
<dbReference type="CDD" id="cd04197">
    <property type="entry name" value="eIF-2B_epsilon_N"/>
    <property type="match status" value="1"/>
</dbReference>
<evidence type="ECO:0000256" key="2">
    <source>
        <dbReference type="ARBA" id="ARBA00007878"/>
    </source>
</evidence>
<dbReference type="FunFam" id="3.90.550.10:FF:000066">
    <property type="entry name" value="Translation initiation factor eIF-2B subunit epsilon"/>
    <property type="match status" value="1"/>
</dbReference>
<evidence type="ECO:0000313" key="10">
    <source>
        <dbReference type="Proteomes" id="UP000076532"/>
    </source>
</evidence>
<evidence type="ECO:0000256" key="5">
    <source>
        <dbReference type="ARBA" id="ARBA00044345"/>
    </source>
</evidence>
<keyword evidence="9" id="KW-0808">Transferase</keyword>
<name>A0A166N8E7_9AGAM</name>
<dbReference type="InterPro" id="IPR044123">
    <property type="entry name" value="W2_eIF2B_epsilon"/>
</dbReference>